<keyword evidence="1" id="KW-0645">Protease</keyword>
<accession>A0ACD4ULF6</accession>
<evidence type="ECO:0000313" key="1">
    <source>
        <dbReference type="EMBL" id="WKW85471.1"/>
    </source>
</evidence>
<organism evidence="1 2">
    <name type="scientific">Rhodococcus phage Reynauld</name>
    <dbReference type="NCBI Taxonomy" id="3062845"/>
    <lineage>
        <taxon>Viruses</taxon>
        <taxon>Duplodnaviria</taxon>
        <taxon>Heunggongvirae</taxon>
        <taxon>Uroviricota</taxon>
        <taxon>Caudoviricetes</taxon>
        <taxon>Caudoviricetes incertae sedis</taxon>
        <taxon>Reynauldvirus</taxon>
        <taxon>Reynauldvirus reynauld</taxon>
    </lineage>
</organism>
<reference evidence="1" key="1">
    <citation type="submission" date="2023-06" db="EMBL/GenBank/DDBJ databases">
        <authorList>
            <person name="DeJong R.J."/>
            <person name="Yoon E."/>
            <person name="Radersma M."/>
            <person name="Veenstra M."/>
            <person name="Churu J."/>
            <person name="Moleakunnel K."/>
            <person name="Weaver G."/>
            <person name="Hill E."/>
            <person name="Janvier A."/>
            <person name="Harlow L."/>
            <person name="Kramer C."/>
            <person name="Seinen K."/>
            <person name="Chen A."/>
            <person name="Minasian M."/>
            <person name="Doorn S."/>
            <person name="Dole C."/>
            <person name="Ramsey F."/>
            <person name="Nieze J."/>
            <person name="Baker A."/>
            <person name="Swierenga S."/>
            <person name="White A."/>
            <person name="Howland A."/>
            <person name="Ko C."/>
            <person name="Russell D.A."/>
            <person name="Jacobs-Sera D."/>
            <person name="Hatfull G.F."/>
        </authorList>
    </citation>
    <scope>NUCLEOTIDE SEQUENCE</scope>
</reference>
<proteinExistence type="predicted"/>
<protein>
    <submittedName>
        <fullName evidence="1">Capsid maturation protease</fullName>
    </submittedName>
</protein>
<sequence length="411" mass="44266">MRDMSNSTLVPPQHYMFSSQAMEAAPRPEMRSFARAGVDGGGDVTVLEMKNVAVFRSGTFRDSMGDQSTWTRDDLEMFVQNFNHLTASGTLPDVPVRKGHRSYSGTVNMDGLIGYVTGLRVHTAVTKVSQEEYSFLVADYEILDPIAQEKVKSGLWRNRSAEVGGYLDNNDVLVAPAFMGFAYVDMPAVERLNEYENQAGNSNFTILMEEVMPNAPKPTVIPTDQVAQFSIGGVTTSDYAQVQAYIGSLETANTELTGQVTAFQAKVAELEKAEKDREFASRAEKVAKLVDDGKLLAPQKDATVALAATMSAEQFAAWHSIQEGAQPVSLLQPHGEQPQGDGTPENQPKPSVGKYSAAEKVVAGMVLGGSPVESIKATPSFAKMLADNPAATVPDRKQAMTITLAAAASTK</sequence>
<dbReference type="EMBL" id="OR159659">
    <property type="protein sequence ID" value="WKW85471.1"/>
    <property type="molecule type" value="Genomic_DNA"/>
</dbReference>
<gene>
    <name evidence="1" type="primary">18</name>
    <name evidence="1" type="ORF">SEA_REYNAULD_18</name>
</gene>
<keyword evidence="1" id="KW-0378">Hydrolase</keyword>
<evidence type="ECO:0000313" key="2">
    <source>
        <dbReference type="Proteomes" id="UP001654496"/>
    </source>
</evidence>
<name>A0ACD4ULF6_9CAUD</name>
<dbReference type="Proteomes" id="UP001654496">
    <property type="component" value="Segment"/>
</dbReference>
<keyword evidence="2" id="KW-1185">Reference proteome</keyword>